<evidence type="ECO:0000313" key="3">
    <source>
        <dbReference type="EMBL" id="EIJ78442.1"/>
    </source>
</evidence>
<dbReference type="AlphaFoldDB" id="I3DW21"/>
<dbReference type="PRINTS" id="PR00111">
    <property type="entry name" value="ABHYDROLASE"/>
</dbReference>
<dbReference type="GO" id="GO:0016020">
    <property type="term" value="C:membrane"/>
    <property type="evidence" value="ECO:0007669"/>
    <property type="project" value="TreeGrafter"/>
</dbReference>
<reference evidence="3 4" key="1">
    <citation type="journal article" date="2012" name="Appl. Environ. Microbiol.">
        <title>Genome Sequence of Thermotolerant Bacillus methanolicus: Features and Regulation Related to Methylotrophy and Production of L-Lysine and L-Glutamate from Methanol.</title>
        <authorList>
            <person name="Heggeset T.M."/>
            <person name="Krog A."/>
            <person name="Balzer S."/>
            <person name="Wentzel A."/>
            <person name="Ellingsen T.E."/>
            <person name="Brautaset T."/>
        </authorList>
    </citation>
    <scope>NUCLEOTIDE SEQUENCE [LARGE SCALE GENOMIC DNA]</scope>
    <source>
        <strain evidence="3 4">PB1</strain>
    </source>
</reference>
<dbReference type="InterPro" id="IPR050266">
    <property type="entry name" value="AB_hydrolase_sf"/>
</dbReference>
<dbReference type="Pfam" id="PF00561">
    <property type="entry name" value="Abhydrolase_1"/>
    <property type="match status" value="1"/>
</dbReference>
<dbReference type="SUPFAM" id="SSF53474">
    <property type="entry name" value="alpha/beta-Hydrolases"/>
    <property type="match status" value="1"/>
</dbReference>
<dbReference type="OrthoDB" id="9805423at2"/>
<accession>I3DW21</accession>
<keyword evidence="4" id="KW-1185">Reference proteome</keyword>
<keyword evidence="1" id="KW-0378">Hydrolase</keyword>
<dbReference type="PATRIC" id="fig|997296.3.peg.2702"/>
<feature type="domain" description="AB hydrolase-1" evidence="2">
    <location>
        <begin position="21"/>
        <end position="153"/>
    </location>
</feature>
<dbReference type="InterPro" id="IPR000073">
    <property type="entry name" value="AB_hydrolase_1"/>
</dbReference>
<protein>
    <submittedName>
        <fullName evidence="3">Protein YvaM</fullName>
    </submittedName>
</protein>
<gene>
    <name evidence="3" type="ORF">PB1_12819</name>
</gene>
<proteinExistence type="predicted"/>
<evidence type="ECO:0000259" key="2">
    <source>
        <dbReference type="Pfam" id="PF00561"/>
    </source>
</evidence>
<dbReference type="PANTHER" id="PTHR43798">
    <property type="entry name" value="MONOACYLGLYCEROL LIPASE"/>
    <property type="match status" value="1"/>
</dbReference>
<dbReference type="Proteomes" id="UP000010523">
    <property type="component" value="Unassembled WGS sequence"/>
</dbReference>
<dbReference type="InterPro" id="IPR029058">
    <property type="entry name" value="AB_hydrolase_fold"/>
</dbReference>
<dbReference type="Gene3D" id="3.40.50.1820">
    <property type="entry name" value="alpha/beta hydrolase"/>
    <property type="match status" value="1"/>
</dbReference>
<dbReference type="eggNOG" id="COG0596">
    <property type="taxonomic scope" value="Bacteria"/>
</dbReference>
<dbReference type="EMBL" id="AFEU01000003">
    <property type="protein sequence ID" value="EIJ78442.1"/>
    <property type="molecule type" value="Genomic_DNA"/>
</dbReference>
<evidence type="ECO:0000256" key="1">
    <source>
        <dbReference type="ARBA" id="ARBA00022801"/>
    </source>
</evidence>
<dbReference type="STRING" id="997296.PB1_12819"/>
<sequence length="255" mass="28792">MPYFSCGENNIFFEDIGSGVPIVFVHPPAMGRKVFYYQKKLSKHFRVLLPDLRGHGDTTGPAGKVSIPGLAGEIKSLLDFLGIERAAVCGYSSGGIVAQEFALQNPDRTLALILSGGFPQVMSPAFKYEHLIGMYLVKYAPGFLRYIIATSHTDNKELRDDILHHMEKADRKTWFDFYAQSLRYSCLDRLHNLQAPLLLLYGSRDIVNQHVRAYKMHTNCQIAIISKVSHQLPTKKWELFNQLITGFLSEKVLAD</sequence>
<name>I3DW21_BACMT</name>
<dbReference type="PANTHER" id="PTHR43798:SF31">
    <property type="entry name" value="AB HYDROLASE SUPERFAMILY PROTEIN YCLE"/>
    <property type="match status" value="1"/>
</dbReference>
<dbReference type="GO" id="GO:0016787">
    <property type="term" value="F:hydrolase activity"/>
    <property type="evidence" value="ECO:0007669"/>
    <property type="project" value="UniProtKB-KW"/>
</dbReference>
<dbReference type="RefSeq" id="WP_004436890.1">
    <property type="nucleotide sequence ID" value="NZ_AFEU01000003.1"/>
</dbReference>
<organism evidence="3 4">
    <name type="scientific">Bacillus methanolicus PB1</name>
    <dbReference type="NCBI Taxonomy" id="997296"/>
    <lineage>
        <taxon>Bacteria</taxon>
        <taxon>Bacillati</taxon>
        <taxon>Bacillota</taxon>
        <taxon>Bacilli</taxon>
        <taxon>Bacillales</taxon>
        <taxon>Bacillaceae</taxon>
        <taxon>Bacillus</taxon>
    </lineage>
</organism>
<comment type="caution">
    <text evidence="3">The sequence shown here is derived from an EMBL/GenBank/DDBJ whole genome shotgun (WGS) entry which is preliminary data.</text>
</comment>
<evidence type="ECO:0000313" key="4">
    <source>
        <dbReference type="Proteomes" id="UP000010523"/>
    </source>
</evidence>